<dbReference type="AlphaFoldDB" id="A0A3B0Y3Y0"/>
<dbReference type="Pfam" id="PF08888">
    <property type="entry name" value="HopJ"/>
    <property type="match status" value="1"/>
</dbReference>
<dbReference type="InterPro" id="IPR014984">
    <property type="entry name" value="HopJ"/>
</dbReference>
<reference evidence="1" key="1">
    <citation type="submission" date="2018-06" db="EMBL/GenBank/DDBJ databases">
        <authorList>
            <person name="Zhirakovskaya E."/>
        </authorList>
    </citation>
    <scope>NUCLEOTIDE SEQUENCE</scope>
</reference>
<sequence length="118" mass="13187">MNLDTYLSTLKSAPSSINFEDTISTIDEHYVFTATLFNNADLSNPAGQNNGSCKIFAFAQLHDLTEEQTLHCFGGYYRKDVLQNPDANDHQNIRNFIKTGWHGIVFDSPALNLKSASK</sequence>
<dbReference type="InterPro" id="IPR038604">
    <property type="entry name" value="HopJ_sf"/>
</dbReference>
<evidence type="ECO:0000313" key="1">
    <source>
        <dbReference type="EMBL" id="VAW70277.1"/>
    </source>
</evidence>
<organism evidence="1">
    <name type="scientific">hydrothermal vent metagenome</name>
    <dbReference type="NCBI Taxonomy" id="652676"/>
    <lineage>
        <taxon>unclassified sequences</taxon>
        <taxon>metagenomes</taxon>
        <taxon>ecological metagenomes</taxon>
    </lineage>
</organism>
<dbReference type="EMBL" id="UOFI01000190">
    <property type="protein sequence ID" value="VAW70277.1"/>
    <property type="molecule type" value="Genomic_DNA"/>
</dbReference>
<proteinExistence type="predicted"/>
<accession>A0A3B0Y3Y0</accession>
<gene>
    <name evidence="1" type="ORF">MNBD_GAMMA09-1613</name>
</gene>
<name>A0A3B0Y3Y0_9ZZZZ</name>
<protein>
    <submittedName>
        <fullName evidence="1">Type III effector HopPmaJ</fullName>
    </submittedName>
</protein>
<dbReference type="Gene3D" id="3.20.160.10">
    <property type="entry name" value="vpa0580 domain like"/>
    <property type="match status" value="1"/>
</dbReference>